<dbReference type="Pfam" id="PF01817">
    <property type="entry name" value="CM_2"/>
    <property type="match status" value="1"/>
</dbReference>
<sequence length="385" mass="42939">MSELDLLRRQIDAVDAELARLFLQRMEISRQVGGYKQQRGLPVLDPERERALLARRAALTEDPAEKADLTAFFEAIMALSRRRQHLLVRESDNEDFQRIRAAVAAARPPLESPRVLYQGQPGAYAEAGTVAFFGQHCRRDRVDTWEDIFLALNSGAADYGVLPIENSSTGSINQVYDLLARYGAFIVGEQTVKVEHCLMAPKGTLLADIREVCSHEQGLLQCADYLKTHPDWKQTARPNTAESARHVAQENSPALAAIGSAGAAELYGLDILERNISFNAQNYTRFVVVSPSMELRAGRNKISALFVLPHRSGSLHALMSLFAVNGLNMMKLESRPIVGRSWEYRFFVDFSGDLLAPEMDAVLRELSRTAEQFRVLGNYRAGEST</sequence>
<comment type="catalytic activity">
    <reaction evidence="1">
        <text>chorismate = prephenate</text>
        <dbReference type="Rhea" id="RHEA:13897"/>
        <dbReference type="ChEBI" id="CHEBI:29748"/>
        <dbReference type="ChEBI" id="CHEBI:29934"/>
        <dbReference type="EC" id="5.4.99.5"/>
    </reaction>
</comment>
<dbReference type="GO" id="GO:0004664">
    <property type="term" value="F:prephenate dehydratase activity"/>
    <property type="evidence" value="ECO:0007669"/>
    <property type="project" value="UniProtKB-EC"/>
</dbReference>
<comment type="subcellular location">
    <subcellularLocation>
        <location evidence="3">Cytoplasm</location>
    </subcellularLocation>
</comment>
<comment type="function">
    <text evidence="2">Catalyzes the Claisen rearrangement of chorismate to prephenate and the decarboxylation/dehydration of prephenate to phenylpyruvate.</text>
</comment>
<dbReference type="GO" id="GO:0005737">
    <property type="term" value="C:cytoplasm"/>
    <property type="evidence" value="ECO:0007669"/>
    <property type="project" value="UniProtKB-SubCell"/>
</dbReference>
<dbReference type="InterPro" id="IPR008242">
    <property type="entry name" value="Chor_mutase/pphenate_deHydtase"/>
</dbReference>
<dbReference type="InterPro" id="IPR036263">
    <property type="entry name" value="Chorismate_II_sf"/>
</dbReference>
<evidence type="ECO:0000256" key="1">
    <source>
        <dbReference type="ARBA" id="ARBA00000824"/>
    </source>
</evidence>
<dbReference type="PROSITE" id="PS51168">
    <property type="entry name" value="CHORISMATE_MUT_2"/>
    <property type="match status" value="1"/>
</dbReference>
<dbReference type="Gene3D" id="3.40.190.10">
    <property type="entry name" value="Periplasmic binding protein-like II"/>
    <property type="match status" value="2"/>
</dbReference>
<keyword evidence="14" id="KW-0511">Multifunctional enzyme</keyword>
<evidence type="ECO:0000256" key="2">
    <source>
        <dbReference type="ARBA" id="ARBA00002364"/>
    </source>
</evidence>
<comment type="caution">
    <text evidence="20">The sequence shown here is derived from an EMBL/GenBank/DDBJ whole genome shotgun (WGS) entry which is preliminary data.</text>
</comment>
<dbReference type="SUPFAM" id="SSF55021">
    <property type="entry name" value="ACT-like"/>
    <property type="match status" value="1"/>
</dbReference>
<accession>A0A645BWE9</accession>
<dbReference type="SUPFAM" id="SSF53850">
    <property type="entry name" value="Periplasmic binding protein-like II"/>
    <property type="match status" value="1"/>
</dbReference>
<dbReference type="SMART" id="SM00830">
    <property type="entry name" value="CM_2"/>
    <property type="match status" value="1"/>
</dbReference>
<proteinExistence type="predicted"/>
<dbReference type="PANTHER" id="PTHR21022:SF19">
    <property type="entry name" value="PREPHENATE DEHYDRATASE-RELATED"/>
    <property type="match status" value="1"/>
</dbReference>
<evidence type="ECO:0000256" key="13">
    <source>
        <dbReference type="ARBA" id="ARBA00023239"/>
    </source>
</evidence>
<dbReference type="EC" id="4.2.1.51" evidence="6"/>
<feature type="domain" description="Prephenate dehydratase" evidence="18">
    <location>
        <begin position="114"/>
        <end position="291"/>
    </location>
</feature>
<protein>
    <recommendedName>
        <fullName evidence="7">Bifunctional chorismate mutase/prephenate dehydratase</fullName>
        <ecNumber evidence="6">4.2.1.51</ecNumber>
    </recommendedName>
    <alternativeName>
        <fullName evidence="16">Chorismate mutase-prephenate dehydratase</fullName>
    </alternativeName>
    <alternativeName>
        <fullName evidence="15">p-protein</fullName>
    </alternativeName>
</protein>
<evidence type="ECO:0000259" key="19">
    <source>
        <dbReference type="PROSITE" id="PS51671"/>
    </source>
</evidence>
<evidence type="ECO:0000256" key="11">
    <source>
        <dbReference type="ARBA" id="ARBA00023222"/>
    </source>
</evidence>
<evidence type="ECO:0000256" key="5">
    <source>
        <dbReference type="ARBA" id="ARBA00004817"/>
    </source>
</evidence>
<feature type="domain" description="ACT" evidence="19">
    <location>
        <begin position="303"/>
        <end position="380"/>
    </location>
</feature>
<dbReference type="InterPro" id="IPR001086">
    <property type="entry name" value="Preph_deHydtase"/>
</dbReference>
<keyword evidence="13" id="KW-0456">Lyase</keyword>
<feature type="domain" description="Chorismate mutase" evidence="17">
    <location>
        <begin position="1"/>
        <end position="88"/>
    </location>
</feature>
<dbReference type="GO" id="GO:0009094">
    <property type="term" value="P:L-phenylalanine biosynthetic process"/>
    <property type="evidence" value="ECO:0007669"/>
    <property type="project" value="UniProtKB-UniPathway"/>
</dbReference>
<evidence type="ECO:0000256" key="15">
    <source>
        <dbReference type="ARBA" id="ARBA00031175"/>
    </source>
</evidence>
<evidence type="ECO:0000256" key="8">
    <source>
        <dbReference type="ARBA" id="ARBA00022490"/>
    </source>
</evidence>
<gene>
    <name evidence="20" type="primary">pheA_26</name>
    <name evidence="20" type="ORF">SDC9_113001</name>
</gene>
<dbReference type="InterPro" id="IPR036979">
    <property type="entry name" value="CM_dom_sf"/>
</dbReference>
<keyword evidence="10" id="KW-0057">Aromatic amino acid biosynthesis</keyword>
<comment type="pathway">
    <text evidence="5">Metabolic intermediate biosynthesis; prephenate biosynthesis; prephenate from chorismate: step 1/1.</text>
</comment>
<dbReference type="CDD" id="cd13631">
    <property type="entry name" value="PBP2_Ct-PDT_like"/>
    <property type="match status" value="1"/>
</dbReference>
<name>A0A645BWE9_9ZZZZ</name>
<dbReference type="SUPFAM" id="SSF48600">
    <property type="entry name" value="Chorismate mutase II"/>
    <property type="match status" value="1"/>
</dbReference>
<organism evidence="20">
    <name type="scientific">bioreactor metagenome</name>
    <dbReference type="NCBI Taxonomy" id="1076179"/>
    <lineage>
        <taxon>unclassified sequences</taxon>
        <taxon>metagenomes</taxon>
        <taxon>ecological metagenomes</taxon>
    </lineage>
</organism>
<evidence type="ECO:0000256" key="10">
    <source>
        <dbReference type="ARBA" id="ARBA00023141"/>
    </source>
</evidence>
<keyword evidence="12" id="KW-0413">Isomerase</keyword>
<dbReference type="AlphaFoldDB" id="A0A645BWE9"/>
<evidence type="ECO:0000256" key="12">
    <source>
        <dbReference type="ARBA" id="ARBA00023235"/>
    </source>
</evidence>
<keyword evidence="8" id="KW-0963">Cytoplasm</keyword>
<evidence type="ECO:0000256" key="4">
    <source>
        <dbReference type="ARBA" id="ARBA00004741"/>
    </source>
</evidence>
<dbReference type="UniPathway" id="UPA00120">
    <property type="reaction ID" value="UER00203"/>
</dbReference>
<evidence type="ECO:0000256" key="9">
    <source>
        <dbReference type="ARBA" id="ARBA00022605"/>
    </source>
</evidence>
<evidence type="ECO:0000256" key="16">
    <source>
        <dbReference type="ARBA" id="ARBA00031520"/>
    </source>
</evidence>
<dbReference type="GO" id="GO:0046417">
    <property type="term" value="P:chorismate metabolic process"/>
    <property type="evidence" value="ECO:0007669"/>
    <property type="project" value="InterPro"/>
</dbReference>
<dbReference type="InterPro" id="IPR045865">
    <property type="entry name" value="ACT-like_dom_sf"/>
</dbReference>
<dbReference type="Pfam" id="PF00800">
    <property type="entry name" value="PDT"/>
    <property type="match status" value="1"/>
</dbReference>
<dbReference type="GO" id="GO:0004106">
    <property type="term" value="F:chorismate mutase activity"/>
    <property type="evidence" value="ECO:0007669"/>
    <property type="project" value="UniProtKB-EC"/>
</dbReference>
<evidence type="ECO:0000259" key="17">
    <source>
        <dbReference type="PROSITE" id="PS51168"/>
    </source>
</evidence>
<dbReference type="InterPro" id="IPR002701">
    <property type="entry name" value="CM_II_prokaryot"/>
</dbReference>
<dbReference type="PANTHER" id="PTHR21022">
    <property type="entry name" value="PREPHENATE DEHYDRATASE P PROTEIN"/>
    <property type="match status" value="1"/>
</dbReference>
<evidence type="ECO:0000256" key="3">
    <source>
        <dbReference type="ARBA" id="ARBA00004496"/>
    </source>
</evidence>
<dbReference type="CDD" id="cd04905">
    <property type="entry name" value="ACT_CM-PDT"/>
    <property type="match status" value="1"/>
</dbReference>
<dbReference type="InterPro" id="IPR002912">
    <property type="entry name" value="ACT_dom"/>
</dbReference>
<evidence type="ECO:0000313" key="20">
    <source>
        <dbReference type="EMBL" id="MPM66094.1"/>
    </source>
</evidence>
<evidence type="ECO:0000256" key="6">
    <source>
        <dbReference type="ARBA" id="ARBA00013147"/>
    </source>
</evidence>
<evidence type="ECO:0000256" key="14">
    <source>
        <dbReference type="ARBA" id="ARBA00023268"/>
    </source>
</evidence>
<dbReference type="UniPathway" id="UPA00121">
    <property type="reaction ID" value="UER00345"/>
</dbReference>
<evidence type="ECO:0000256" key="7">
    <source>
        <dbReference type="ARBA" id="ARBA00014401"/>
    </source>
</evidence>
<dbReference type="Gene3D" id="1.20.59.10">
    <property type="entry name" value="Chorismate mutase"/>
    <property type="match status" value="1"/>
</dbReference>
<keyword evidence="9" id="KW-0028">Amino-acid biosynthesis</keyword>
<dbReference type="PROSITE" id="PS51671">
    <property type="entry name" value="ACT"/>
    <property type="match status" value="1"/>
</dbReference>
<dbReference type="PROSITE" id="PS51171">
    <property type="entry name" value="PREPHENATE_DEHYDR_3"/>
    <property type="match status" value="1"/>
</dbReference>
<dbReference type="PIRSF" id="PIRSF001500">
    <property type="entry name" value="Chor_mut_pdt_Ppr"/>
    <property type="match status" value="1"/>
</dbReference>
<comment type="pathway">
    <text evidence="4">Amino-acid biosynthesis; L-phenylalanine biosynthesis; phenylpyruvate from prephenate: step 1/1.</text>
</comment>
<dbReference type="Gene3D" id="3.30.70.260">
    <property type="match status" value="1"/>
</dbReference>
<keyword evidence="11" id="KW-0584">Phenylalanine biosynthesis</keyword>
<evidence type="ECO:0000259" key="18">
    <source>
        <dbReference type="PROSITE" id="PS51171"/>
    </source>
</evidence>
<reference evidence="20" key="1">
    <citation type="submission" date="2019-08" db="EMBL/GenBank/DDBJ databases">
        <authorList>
            <person name="Kucharzyk K."/>
            <person name="Murdoch R.W."/>
            <person name="Higgins S."/>
            <person name="Loffler F."/>
        </authorList>
    </citation>
    <scope>NUCLEOTIDE SEQUENCE</scope>
</reference>
<dbReference type="EMBL" id="VSSQ01020885">
    <property type="protein sequence ID" value="MPM66094.1"/>
    <property type="molecule type" value="Genomic_DNA"/>
</dbReference>